<dbReference type="PRINTS" id="PR00377">
    <property type="entry name" value="IMPHPHTASES"/>
</dbReference>
<feature type="binding site" evidence="2">
    <location>
        <position position="97"/>
    </location>
    <ligand>
        <name>Mg(2+)</name>
        <dbReference type="ChEBI" id="CHEBI:18420"/>
        <label>1</label>
        <note>catalytic</note>
    </ligand>
</feature>
<evidence type="ECO:0000313" key="3">
    <source>
        <dbReference type="EMBL" id="SHF16775.1"/>
    </source>
</evidence>
<feature type="binding site" evidence="2">
    <location>
        <position position="96"/>
    </location>
    <ligand>
        <name>Mg(2+)</name>
        <dbReference type="ChEBI" id="CHEBI:18420"/>
        <label>1</label>
        <note>catalytic</note>
    </ligand>
</feature>
<dbReference type="SUPFAM" id="SSF56655">
    <property type="entry name" value="Carbohydrate phosphatase"/>
    <property type="match status" value="1"/>
</dbReference>
<dbReference type="Gene3D" id="3.40.190.80">
    <property type="match status" value="1"/>
</dbReference>
<dbReference type="GO" id="GO:0006020">
    <property type="term" value="P:inositol metabolic process"/>
    <property type="evidence" value="ECO:0007669"/>
    <property type="project" value="TreeGrafter"/>
</dbReference>
<dbReference type="Proteomes" id="UP000184144">
    <property type="component" value="Unassembled WGS sequence"/>
</dbReference>
<dbReference type="PANTHER" id="PTHR20854:SF4">
    <property type="entry name" value="INOSITOL-1-MONOPHOSPHATASE-RELATED"/>
    <property type="match status" value="1"/>
</dbReference>
<dbReference type="EMBL" id="FQUV01000004">
    <property type="protein sequence ID" value="SHF16775.1"/>
    <property type="molecule type" value="Genomic_DNA"/>
</dbReference>
<feature type="binding site" evidence="2">
    <location>
        <position position="72"/>
    </location>
    <ligand>
        <name>Mg(2+)</name>
        <dbReference type="ChEBI" id="CHEBI:18420"/>
        <label>1</label>
        <note>catalytic</note>
    </ligand>
</feature>
<keyword evidence="2" id="KW-0460">Magnesium</keyword>
<protein>
    <submittedName>
        <fullName evidence="3">Fructose-1,6-bisphosphatase</fullName>
    </submittedName>
</protein>
<dbReference type="OrthoDB" id="9785695at2"/>
<dbReference type="Pfam" id="PF00459">
    <property type="entry name" value="Inositol_P"/>
    <property type="match status" value="1"/>
</dbReference>
<keyword evidence="4" id="KW-1185">Reference proteome</keyword>
<proteinExistence type="inferred from homology"/>
<evidence type="ECO:0000256" key="1">
    <source>
        <dbReference type="ARBA" id="ARBA00009759"/>
    </source>
</evidence>
<evidence type="ECO:0000313" key="4">
    <source>
        <dbReference type="Proteomes" id="UP000184144"/>
    </source>
</evidence>
<feature type="binding site" evidence="2">
    <location>
        <position position="94"/>
    </location>
    <ligand>
        <name>Mg(2+)</name>
        <dbReference type="ChEBI" id="CHEBI:18420"/>
        <label>1</label>
        <note>catalytic</note>
    </ligand>
</feature>
<dbReference type="GO" id="GO:0007165">
    <property type="term" value="P:signal transduction"/>
    <property type="evidence" value="ECO:0007669"/>
    <property type="project" value="TreeGrafter"/>
</dbReference>
<dbReference type="PANTHER" id="PTHR20854">
    <property type="entry name" value="INOSITOL MONOPHOSPHATASE"/>
    <property type="match status" value="1"/>
</dbReference>
<dbReference type="AlphaFoldDB" id="A0A1M4ZFL4"/>
<accession>A0A1M4ZFL4</accession>
<comment type="cofactor">
    <cofactor evidence="2">
        <name>Mg(2+)</name>
        <dbReference type="ChEBI" id="CHEBI:18420"/>
    </cofactor>
</comment>
<organism evidence="3 4">
    <name type="scientific">Litoreibacter ascidiaceicola</name>
    <dbReference type="NCBI Taxonomy" id="1486859"/>
    <lineage>
        <taxon>Bacteria</taxon>
        <taxon>Pseudomonadati</taxon>
        <taxon>Pseudomonadota</taxon>
        <taxon>Alphaproteobacteria</taxon>
        <taxon>Rhodobacterales</taxon>
        <taxon>Roseobacteraceae</taxon>
        <taxon>Litoreibacter</taxon>
    </lineage>
</organism>
<gene>
    <name evidence="3" type="ORF">SAMN05444273_104165</name>
</gene>
<evidence type="ECO:0000256" key="2">
    <source>
        <dbReference type="PIRSR" id="PIRSR600760-2"/>
    </source>
</evidence>
<dbReference type="GO" id="GO:0008934">
    <property type="term" value="F:inositol monophosphate 1-phosphatase activity"/>
    <property type="evidence" value="ECO:0007669"/>
    <property type="project" value="TreeGrafter"/>
</dbReference>
<keyword evidence="2" id="KW-0479">Metal-binding</keyword>
<dbReference type="STRING" id="1486859.SAMN05444273_104165"/>
<dbReference type="InterPro" id="IPR000760">
    <property type="entry name" value="Inositol_monophosphatase-like"/>
</dbReference>
<reference evidence="4" key="1">
    <citation type="submission" date="2016-11" db="EMBL/GenBank/DDBJ databases">
        <authorList>
            <person name="Varghese N."/>
            <person name="Submissions S."/>
        </authorList>
    </citation>
    <scope>NUCLEOTIDE SEQUENCE [LARGE SCALE GENOMIC DNA]</scope>
    <source>
        <strain evidence="4">DSM 100566</strain>
    </source>
</reference>
<sequence>MRLTPEQSDALIQIVREVAAHEIRPLFRKLDVSDIDSKSAPDDLVTVADRAAELAISAAVRDLLPDAAIVGEEAVSADKSVLDRVGQGQVVVIDPIDGTWNFAHGIASYGVILSVVEDGETVFGLLYDPSYDDWIIATKGQGAWFCDAAGNRRQLTLERPPAVADCFGYVGMYLFDKPQQAKIAAQLPAFRRTQSLRCACHEYRLLAGGASQFYLTGMLNVWDHAAGVLIYQEAGGFVRLMDGRDYHPTMRQGRLLAAASEELWQDLAQRFSFLE</sequence>
<dbReference type="RefSeq" id="WP_073143327.1">
    <property type="nucleotide sequence ID" value="NZ_FQUV01000004.1"/>
</dbReference>
<dbReference type="GO" id="GO:0046872">
    <property type="term" value="F:metal ion binding"/>
    <property type="evidence" value="ECO:0007669"/>
    <property type="project" value="UniProtKB-KW"/>
</dbReference>
<dbReference type="Gene3D" id="3.30.540.10">
    <property type="entry name" value="Fructose-1,6-Bisphosphatase, subunit A, domain 1"/>
    <property type="match status" value="1"/>
</dbReference>
<feature type="binding site" evidence="2">
    <location>
        <position position="223"/>
    </location>
    <ligand>
        <name>Mg(2+)</name>
        <dbReference type="ChEBI" id="CHEBI:18420"/>
        <label>1</label>
        <note>catalytic</note>
    </ligand>
</feature>
<comment type="similarity">
    <text evidence="1">Belongs to the inositol monophosphatase superfamily.</text>
</comment>
<name>A0A1M4ZFL4_9RHOB</name>